<keyword evidence="3" id="KW-1003">Cell membrane</keyword>
<dbReference type="RefSeq" id="WP_235812854.1">
    <property type="nucleotide sequence ID" value="NZ_CXWD01000002.1"/>
</dbReference>
<accession>A0A0M6ZRU1</accession>
<dbReference type="Pfam" id="PF01899">
    <property type="entry name" value="MNHE"/>
    <property type="match status" value="1"/>
</dbReference>
<dbReference type="Proteomes" id="UP000053235">
    <property type="component" value="Unassembled WGS sequence"/>
</dbReference>
<keyword evidence="8" id="KW-1185">Reference proteome</keyword>
<organism evidence="7 8">
    <name type="scientific">Roseibium alexandrii</name>
    <dbReference type="NCBI Taxonomy" id="388408"/>
    <lineage>
        <taxon>Bacteria</taxon>
        <taxon>Pseudomonadati</taxon>
        <taxon>Pseudomonadota</taxon>
        <taxon>Alphaproteobacteria</taxon>
        <taxon>Hyphomicrobiales</taxon>
        <taxon>Stappiaceae</taxon>
        <taxon>Roseibium</taxon>
    </lineage>
</organism>
<dbReference type="PIRSF" id="PIRSF019239">
    <property type="entry name" value="MrpE"/>
    <property type="match status" value="1"/>
</dbReference>
<dbReference type="InterPro" id="IPR002758">
    <property type="entry name" value="Cation_antiport_E"/>
</dbReference>
<dbReference type="GO" id="GO:0005886">
    <property type="term" value="C:plasma membrane"/>
    <property type="evidence" value="ECO:0007669"/>
    <property type="project" value="UniProtKB-SubCell"/>
</dbReference>
<comment type="subcellular location">
    <subcellularLocation>
        <location evidence="1">Cell membrane</location>
        <topology evidence="1">Multi-pass membrane protein</topology>
    </subcellularLocation>
</comment>
<dbReference type="PANTHER" id="PTHR34584">
    <property type="entry name" value="NA(+)/H(+) ANTIPORTER SUBUNIT E1"/>
    <property type="match status" value="1"/>
</dbReference>
<protein>
    <submittedName>
        <fullName evidence="7">Multiple resistance and pH homeostasis protein E</fullName>
    </submittedName>
</protein>
<evidence type="ECO:0000256" key="4">
    <source>
        <dbReference type="ARBA" id="ARBA00022692"/>
    </source>
</evidence>
<dbReference type="GO" id="GO:0008324">
    <property type="term" value="F:monoatomic cation transmembrane transporter activity"/>
    <property type="evidence" value="ECO:0007669"/>
    <property type="project" value="InterPro"/>
</dbReference>
<keyword evidence="6" id="KW-0472">Membrane</keyword>
<dbReference type="STRING" id="388408.LAX5112_00469"/>
<name>A0A0M6ZRU1_9HYPH</name>
<dbReference type="AlphaFoldDB" id="A0A0M6ZRU1"/>
<evidence type="ECO:0000313" key="7">
    <source>
        <dbReference type="EMBL" id="CTQ64982.1"/>
    </source>
</evidence>
<dbReference type="EMBL" id="CXWD01000002">
    <property type="protein sequence ID" value="CTQ64982.1"/>
    <property type="molecule type" value="Genomic_DNA"/>
</dbReference>
<dbReference type="PANTHER" id="PTHR34584:SF1">
    <property type="entry name" value="NA(+)_H(+) ANTIPORTER SUBUNIT E1"/>
    <property type="match status" value="1"/>
</dbReference>
<reference evidence="8" key="1">
    <citation type="submission" date="2015-07" db="EMBL/GenBank/DDBJ databases">
        <authorList>
            <person name="Rodrigo-Torres Lidia"/>
            <person name="Arahal R.David."/>
        </authorList>
    </citation>
    <scope>NUCLEOTIDE SEQUENCE [LARGE SCALE GENOMIC DNA]</scope>
    <source>
        <strain evidence="8">CECT 5112</strain>
    </source>
</reference>
<comment type="similarity">
    <text evidence="2">Belongs to the CPA3 antiporters (TC 2.A.63) subunit E family.</text>
</comment>
<sequence>MISLVKRLGAFGLLCGVFIIELVKASVDVTVAVLSNKQKLKPAIVAVPLDLRTDMGITTLANIVSLTPGTTSLHISDDRKTLYVHVLDRESDEDVIRSIKDTFETRVRAVEGPAPSETVAKKGAVA</sequence>
<evidence type="ECO:0000256" key="5">
    <source>
        <dbReference type="ARBA" id="ARBA00022989"/>
    </source>
</evidence>
<evidence type="ECO:0000256" key="3">
    <source>
        <dbReference type="ARBA" id="ARBA00022475"/>
    </source>
</evidence>
<proteinExistence type="inferred from homology"/>
<evidence type="ECO:0000256" key="2">
    <source>
        <dbReference type="ARBA" id="ARBA00006228"/>
    </source>
</evidence>
<keyword evidence="5" id="KW-1133">Transmembrane helix</keyword>
<evidence type="ECO:0000256" key="6">
    <source>
        <dbReference type="ARBA" id="ARBA00023136"/>
    </source>
</evidence>
<keyword evidence="4" id="KW-0812">Transmembrane</keyword>
<gene>
    <name evidence="7" type="primary">mrpE_1</name>
    <name evidence="7" type="ORF">LAX5112_00469</name>
</gene>
<evidence type="ECO:0000313" key="8">
    <source>
        <dbReference type="Proteomes" id="UP000053235"/>
    </source>
</evidence>
<evidence type="ECO:0000256" key="1">
    <source>
        <dbReference type="ARBA" id="ARBA00004651"/>
    </source>
</evidence>